<evidence type="ECO:0000313" key="1">
    <source>
        <dbReference type="EMBL" id="KII60319.1"/>
    </source>
</evidence>
<accession>A0A0C2M7H4</accession>
<dbReference type="AlphaFoldDB" id="A0A0C2M7H4"/>
<gene>
    <name evidence="1" type="ORF">RF11_15352</name>
</gene>
<evidence type="ECO:0000313" key="2">
    <source>
        <dbReference type="Proteomes" id="UP000031668"/>
    </source>
</evidence>
<protein>
    <submittedName>
        <fullName evidence="1">Uncharacterized protein</fullName>
    </submittedName>
</protein>
<dbReference type="EMBL" id="JWZT01005706">
    <property type="protein sequence ID" value="KII60319.1"/>
    <property type="molecule type" value="Genomic_DNA"/>
</dbReference>
<organism evidence="1 2">
    <name type="scientific">Thelohanellus kitauei</name>
    <name type="common">Myxosporean</name>
    <dbReference type="NCBI Taxonomy" id="669202"/>
    <lineage>
        <taxon>Eukaryota</taxon>
        <taxon>Metazoa</taxon>
        <taxon>Cnidaria</taxon>
        <taxon>Myxozoa</taxon>
        <taxon>Myxosporea</taxon>
        <taxon>Bivalvulida</taxon>
        <taxon>Platysporina</taxon>
        <taxon>Myxobolidae</taxon>
        <taxon>Thelohanellus</taxon>
    </lineage>
</organism>
<dbReference type="Proteomes" id="UP000031668">
    <property type="component" value="Unassembled WGS sequence"/>
</dbReference>
<dbReference type="OrthoDB" id="416344at2759"/>
<name>A0A0C2M7H4_THEKT</name>
<sequence length="238" mass="27567">MDGGKYSDEEFKNTWSRLCYNPKPTKSMFLEVDQVEDTATISTTWSRPNLVTKKNNCHEIVTSINFKTGKITEAQACVTQIPITESWCRDRSLVAKVFSDETKPKTMYYIEIWSKNTLKHQISLADQTLHEGLFGKSRNIYSDGSIDSIVWSSDCSKLYYLAETHKQKEKSFELIEHFGEGLTNVFKPQIFSLEIESGKVTKAVELPEHLYPDKVRKYHESYYTTMIICTSWHPDFQT</sequence>
<comment type="caution">
    <text evidence="1">The sequence shown here is derived from an EMBL/GenBank/DDBJ whole genome shotgun (WGS) entry which is preliminary data.</text>
</comment>
<reference evidence="1 2" key="1">
    <citation type="journal article" date="2014" name="Genome Biol. Evol.">
        <title>The genome of the myxosporean Thelohanellus kitauei shows adaptations to nutrient acquisition within its fish host.</title>
        <authorList>
            <person name="Yang Y."/>
            <person name="Xiong J."/>
            <person name="Zhou Z."/>
            <person name="Huo F."/>
            <person name="Miao W."/>
            <person name="Ran C."/>
            <person name="Liu Y."/>
            <person name="Zhang J."/>
            <person name="Feng J."/>
            <person name="Wang M."/>
            <person name="Wang M."/>
            <person name="Wang L."/>
            <person name="Yao B."/>
        </authorList>
    </citation>
    <scope>NUCLEOTIDE SEQUENCE [LARGE SCALE GENOMIC DNA]</scope>
    <source>
        <strain evidence="1">Wuqing</strain>
    </source>
</reference>
<proteinExistence type="predicted"/>
<keyword evidence="2" id="KW-1185">Reference proteome</keyword>